<keyword evidence="2" id="KW-1185">Reference proteome</keyword>
<accession>A0A8H6Z377</accession>
<dbReference type="Proteomes" id="UP000623467">
    <property type="component" value="Unassembled WGS sequence"/>
</dbReference>
<name>A0A8H6Z377_9AGAR</name>
<evidence type="ECO:0000313" key="2">
    <source>
        <dbReference type="Proteomes" id="UP000623467"/>
    </source>
</evidence>
<evidence type="ECO:0008006" key="3">
    <source>
        <dbReference type="Google" id="ProtNLM"/>
    </source>
</evidence>
<organism evidence="1 2">
    <name type="scientific">Mycena sanguinolenta</name>
    <dbReference type="NCBI Taxonomy" id="230812"/>
    <lineage>
        <taxon>Eukaryota</taxon>
        <taxon>Fungi</taxon>
        <taxon>Dikarya</taxon>
        <taxon>Basidiomycota</taxon>
        <taxon>Agaricomycotina</taxon>
        <taxon>Agaricomycetes</taxon>
        <taxon>Agaricomycetidae</taxon>
        <taxon>Agaricales</taxon>
        <taxon>Marasmiineae</taxon>
        <taxon>Mycenaceae</taxon>
        <taxon>Mycena</taxon>
    </lineage>
</organism>
<comment type="caution">
    <text evidence="1">The sequence shown here is derived from an EMBL/GenBank/DDBJ whole genome shotgun (WGS) entry which is preliminary data.</text>
</comment>
<proteinExistence type="predicted"/>
<dbReference type="OrthoDB" id="3261031at2759"/>
<evidence type="ECO:0000313" key="1">
    <source>
        <dbReference type="EMBL" id="KAF7370007.1"/>
    </source>
</evidence>
<protein>
    <recommendedName>
        <fullName evidence="3">SWIM-type domain-containing protein</fullName>
    </recommendedName>
</protein>
<dbReference type="AlphaFoldDB" id="A0A8H6Z377"/>
<gene>
    <name evidence="1" type="ORF">MSAN_00630700</name>
</gene>
<dbReference type="EMBL" id="JACAZH010000004">
    <property type="protein sequence ID" value="KAF7370007.1"/>
    <property type="molecule type" value="Genomic_DNA"/>
</dbReference>
<sequence>MLGLSPPPGATTWAEAAGPQDTLPCMAPQAADEAERVMLAAEEVLNPFTDDTIRISAQFMLRLIEDRGWVCSQLFKTSHYASATLHFIAVLDNGPIICDCMMGTNLGIPCRHFYTPLRSFRSGNLVTFHLGLFNPKPVKFQSFDRGFRNSLSD</sequence>
<reference evidence="1" key="1">
    <citation type="submission" date="2020-05" db="EMBL/GenBank/DDBJ databases">
        <title>Mycena genomes resolve the evolution of fungal bioluminescence.</title>
        <authorList>
            <person name="Tsai I.J."/>
        </authorList>
    </citation>
    <scope>NUCLEOTIDE SEQUENCE</scope>
    <source>
        <strain evidence="1">160909Yilan</strain>
    </source>
</reference>